<comment type="similarity">
    <text evidence="1">Belongs to the WSCD family.</text>
</comment>
<dbReference type="InterPro" id="IPR027417">
    <property type="entry name" value="P-loop_NTPase"/>
</dbReference>
<dbReference type="AlphaFoldDB" id="A0AAD7UJV7"/>
<dbReference type="InterPro" id="IPR051589">
    <property type="entry name" value="Sialate-O-sulfotransferase"/>
</dbReference>
<dbReference type="PANTHER" id="PTHR45964:SF5">
    <property type="entry name" value="WSCD FAMILY MEMBER CG9164"/>
    <property type="match status" value="1"/>
</dbReference>
<reference evidence="4" key="1">
    <citation type="submission" date="2023-01" db="EMBL/GenBank/DDBJ databases">
        <title>Metagenome sequencing of chrysophaentin producing Chrysophaeum taylorii.</title>
        <authorList>
            <person name="Davison J."/>
            <person name="Bewley C."/>
        </authorList>
    </citation>
    <scope>NUCLEOTIDE SEQUENCE</scope>
    <source>
        <strain evidence="4">NIES-1699</strain>
    </source>
</reference>
<evidence type="ECO:0000256" key="2">
    <source>
        <dbReference type="SAM" id="MobiDB-lite"/>
    </source>
</evidence>
<proteinExistence type="inferred from homology"/>
<organism evidence="4 5">
    <name type="scientific">Chrysophaeum taylorii</name>
    <dbReference type="NCBI Taxonomy" id="2483200"/>
    <lineage>
        <taxon>Eukaryota</taxon>
        <taxon>Sar</taxon>
        <taxon>Stramenopiles</taxon>
        <taxon>Ochrophyta</taxon>
        <taxon>Pelagophyceae</taxon>
        <taxon>Pelagomonadales</taxon>
        <taxon>Pelagomonadaceae</taxon>
        <taxon>Chrysophaeum</taxon>
    </lineage>
</organism>
<evidence type="ECO:0000256" key="1">
    <source>
        <dbReference type="ARBA" id="ARBA00010236"/>
    </source>
</evidence>
<dbReference type="EMBL" id="JAQMWT010000138">
    <property type="protein sequence ID" value="KAJ8609555.1"/>
    <property type="molecule type" value="Genomic_DNA"/>
</dbReference>
<accession>A0AAD7UJV7</accession>
<dbReference type="Gene3D" id="3.40.50.300">
    <property type="entry name" value="P-loop containing nucleotide triphosphate hydrolases"/>
    <property type="match status" value="1"/>
</dbReference>
<feature type="compositionally biased region" description="Low complexity" evidence="2">
    <location>
        <begin position="410"/>
        <end position="423"/>
    </location>
</feature>
<protein>
    <recommendedName>
        <fullName evidence="3">Sulfotransferase domain-containing protein</fullName>
    </recommendedName>
</protein>
<name>A0AAD7UJV7_9STRA</name>
<evidence type="ECO:0000259" key="3">
    <source>
        <dbReference type="Pfam" id="PF00685"/>
    </source>
</evidence>
<dbReference type="Proteomes" id="UP001230188">
    <property type="component" value="Unassembled WGS sequence"/>
</dbReference>
<keyword evidence="5" id="KW-1185">Reference proteome</keyword>
<dbReference type="SUPFAM" id="SSF52540">
    <property type="entry name" value="P-loop containing nucleoside triphosphate hydrolases"/>
    <property type="match status" value="1"/>
</dbReference>
<evidence type="ECO:0000313" key="4">
    <source>
        <dbReference type="EMBL" id="KAJ8609555.1"/>
    </source>
</evidence>
<sequence>MARFLEEGDEAYGKETVVLASYPRSGNSLLRGLIERMTGVVTGSDTVPTRTLSKALQEYGVRGEGIIDDRVHVVKTHFPERRGLAPFAAHRAILLVRNPWDVIDSYFNMTLTNSHTTTMHDSQYERFAELFGSLARSEVRVWCRFNRWWLRAPIPLMVVRYEDLLAHRERTLRRVAWFLNGTQKIEGTRFEAAVADASAIDLGALALYEPRSGGGARVVGSALRRFDTALRADIEEVAKPMLYEMGYSNATGFPTQIRLAPRALRRPVPDGDDCHETYREADTLSLVVNTGDEIRDADSPFGRFMTQLRKSLLDPIISDDCIELNVHEVKIARDRAAAGHQPSSSSSSSTCGGGHPSPVTAKSHRKKHHPTKQEQLHAMNAASMTTSDPASERLISLSKNGHQAMHPRSEMSPRVSSERSSSY</sequence>
<dbReference type="Pfam" id="PF00685">
    <property type="entry name" value="Sulfotransfer_1"/>
    <property type="match status" value="1"/>
</dbReference>
<dbReference type="PANTHER" id="PTHR45964">
    <property type="entry name" value="WSCD FAMILY MEMBER CG9164"/>
    <property type="match status" value="1"/>
</dbReference>
<feature type="region of interest" description="Disordered" evidence="2">
    <location>
        <begin position="335"/>
        <end position="423"/>
    </location>
</feature>
<comment type="caution">
    <text evidence="4">The sequence shown here is derived from an EMBL/GenBank/DDBJ whole genome shotgun (WGS) entry which is preliminary data.</text>
</comment>
<evidence type="ECO:0000313" key="5">
    <source>
        <dbReference type="Proteomes" id="UP001230188"/>
    </source>
</evidence>
<feature type="domain" description="Sulfotransferase" evidence="3">
    <location>
        <begin position="16"/>
        <end position="182"/>
    </location>
</feature>
<gene>
    <name evidence="4" type="ORF">CTAYLR_006030</name>
</gene>
<dbReference type="InterPro" id="IPR000863">
    <property type="entry name" value="Sulfotransferase_dom"/>
</dbReference>
<dbReference type="GO" id="GO:0008146">
    <property type="term" value="F:sulfotransferase activity"/>
    <property type="evidence" value="ECO:0007669"/>
    <property type="project" value="InterPro"/>
</dbReference>